<dbReference type="InterPro" id="IPR050469">
    <property type="entry name" value="Diguanylate_Cyclase"/>
</dbReference>
<feature type="repeat" description="TPR" evidence="1">
    <location>
        <begin position="207"/>
        <end position="240"/>
    </location>
</feature>
<feature type="repeat" description="TPR" evidence="1">
    <location>
        <begin position="167"/>
        <end position="200"/>
    </location>
</feature>
<dbReference type="RefSeq" id="WP_051823974.1">
    <property type="nucleotide sequence ID" value="NZ_JPMD01000015.1"/>
</dbReference>
<dbReference type="InterPro" id="IPR011990">
    <property type="entry name" value="TPR-like_helical_dom_sf"/>
</dbReference>
<dbReference type="eggNOG" id="COG3706">
    <property type="taxonomic scope" value="Bacteria"/>
</dbReference>
<dbReference type="PROSITE" id="PS50887">
    <property type="entry name" value="GGDEF"/>
    <property type="match status" value="1"/>
</dbReference>
<dbReference type="PROSITE" id="PS50005">
    <property type="entry name" value="TPR"/>
    <property type="match status" value="2"/>
</dbReference>
<evidence type="ECO:0000256" key="1">
    <source>
        <dbReference type="PROSITE-ProRule" id="PRU00339"/>
    </source>
</evidence>
<organism evidence="4 5">
    <name type="scientific">Clostridium sulfidigenes</name>
    <dbReference type="NCBI Taxonomy" id="318464"/>
    <lineage>
        <taxon>Bacteria</taxon>
        <taxon>Bacillati</taxon>
        <taxon>Bacillota</taxon>
        <taxon>Clostridia</taxon>
        <taxon>Eubacteriales</taxon>
        <taxon>Clostridiaceae</taxon>
        <taxon>Clostridium</taxon>
    </lineage>
</organism>
<dbReference type="SMART" id="SM00028">
    <property type="entry name" value="TPR"/>
    <property type="match status" value="6"/>
</dbReference>
<dbReference type="InterPro" id="IPR029787">
    <property type="entry name" value="Nucleotide_cyclase"/>
</dbReference>
<keyword evidence="5" id="KW-1185">Reference proteome</keyword>
<dbReference type="GO" id="GO:0043709">
    <property type="term" value="P:cell adhesion involved in single-species biofilm formation"/>
    <property type="evidence" value="ECO:0007669"/>
    <property type="project" value="TreeGrafter"/>
</dbReference>
<dbReference type="InterPro" id="IPR000160">
    <property type="entry name" value="GGDEF_dom"/>
</dbReference>
<evidence type="ECO:0000259" key="3">
    <source>
        <dbReference type="PROSITE" id="PS50887"/>
    </source>
</evidence>
<dbReference type="Pfam" id="PF13181">
    <property type="entry name" value="TPR_8"/>
    <property type="match status" value="2"/>
</dbReference>
<dbReference type="Pfam" id="PF13424">
    <property type="entry name" value="TPR_12"/>
    <property type="match status" value="1"/>
</dbReference>
<proteinExistence type="predicted"/>
<dbReference type="SMART" id="SM00267">
    <property type="entry name" value="GGDEF"/>
    <property type="match status" value="1"/>
</dbReference>
<dbReference type="CDD" id="cd01949">
    <property type="entry name" value="GGDEF"/>
    <property type="match status" value="1"/>
</dbReference>
<dbReference type="PANTHER" id="PTHR45138:SF9">
    <property type="entry name" value="DIGUANYLATE CYCLASE DGCM-RELATED"/>
    <property type="match status" value="1"/>
</dbReference>
<dbReference type="PANTHER" id="PTHR45138">
    <property type="entry name" value="REGULATORY COMPONENTS OF SENSORY TRANSDUCTION SYSTEM"/>
    <property type="match status" value="1"/>
</dbReference>
<dbReference type="GO" id="GO:0005886">
    <property type="term" value="C:plasma membrane"/>
    <property type="evidence" value="ECO:0007669"/>
    <property type="project" value="TreeGrafter"/>
</dbReference>
<accession>A0A084JDE8</accession>
<dbReference type="GO" id="GO:1902201">
    <property type="term" value="P:negative regulation of bacterial-type flagellum-dependent cell motility"/>
    <property type="evidence" value="ECO:0007669"/>
    <property type="project" value="TreeGrafter"/>
</dbReference>
<name>A0A084JDE8_9CLOT</name>
<keyword evidence="2" id="KW-0175">Coiled coil</keyword>
<dbReference type="eggNOG" id="COG0457">
    <property type="taxonomic scope" value="Bacteria"/>
</dbReference>
<sequence length="567" mass="65622">MDNNSKELFKLIDDGNTIVHSDPRKAYEITKEALKLAEAFNNKSAMGYCFINFALIYRSLSNLANWVEYGHHALDIFMELNEEEGIVVALNLLSCAYFHVGLYEDSLINCLRVLDLCIDDNHSFIHTCSLNNMAEIHRITTQYNKALKYYEKALAKAKKFNYTSLSASILFNIGQVLLEKNNYHKALKIFFESYDIAIEFNNFILLGEIENNIGFIHFKNKEFDKAMEYYNKSLEHLETISNKFYIIDLYFNIGFLKLSTSSGDAIEYLNKAIHCAEELNSKHKLSKIHLQLSKYYESLGDFKTALEYYRQYHLSEEEVSSSTMKSKLEIIRIQCNHAIEAEELEQIKIINQKLEMEIESQNKRLQYMKNENKNLRFKALKDSLTKISNRHAIDQMFSRLWKYSKLNKNNMVLFMIDVDNFKLYNGYWGHMHGDKCLASIAQCLKDISTSRHDFCGRYGGEEFIYLAEDLTYDEAIYLGNLISCKVKDLKIKSTHDNESSVITVSIGGVYGNLFSLSSTDYMIEIADKQLYISKESGRDKVTLINTLEDELMLNSINSVNLATADIY</sequence>
<gene>
    <name evidence="4" type="ORF">IO99_06945</name>
</gene>
<evidence type="ECO:0000256" key="2">
    <source>
        <dbReference type="SAM" id="Coils"/>
    </source>
</evidence>
<dbReference type="Gene3D" id="3.30.70.270">
    <property type="match status" value="1"/>
</dbReference>
<protein>
    <recommendedName>
        <fullName evidence="3">GGDEF domain-containing protein</fullName>
    </recommendedName>
</protein>
<comment type="caution">
    <text evidence="4">The sequence shown here is derived from an EMBL/GenBank/DDBJ whole genome shotgun (WGS) entry which is preliminary data.</text>
</comment>
<dbReference type="AlphaFoldDB" id="A0A084JDE8"/>
<dbReference type="InterPro" id="IPR019734">
    <property type="entry name" value="TPR_rpt"/>
</dbReference>
<dbReference type="NCBIfam" id="TIGR00254">
    <property type="entry name" value="GGDEF"/>
    <property type="match status" value="1"/>
</dbReference>
<evidence type="ECO:0000313" key="4">
    <source>
        <dbReference type="EMBL" id="KEZ86982.1"/>
    </source>
</evidence>
<dbReference type="GO" id="GO:0052621">
    <property type="term" value="F:diguanylate cyclase activity"/>
    <property type="evidence" value="ECO:0007669"/>
    <property type="project" value="TreeGrafter"/>
</dbReference>
<dbReference type="Gene3D" id="1.25.40.10">
    <property type="entry name" value="Tetratricopeptide repeat domain"/>
    <property type="match status" value="2"/>
</dbReference>
<feature type="domain" description="GGDEF" evidence="3">
    <location>
        <begin position="409"/>
        <end position="546"/>
    </location>
</feature>
<dbReference type="SUPFAM" id="SSF48452">
    <property type="entry name" value="TPR-like"/>
    <property type="match status" value="2"/>
</dbReference>
<dbReference type="EMBL" id="JPMD01000015">
    <property type="protein sequence ID" value="KEZ86982.1"/>
    <property type="molecule type" value="Genomic_DNA"/>
</dbReference>
<dbReference type="Proteomes" id="UP000028542">
    <property type="component" value="Unassembled WGS sequence"/>
</dbReference>
<feature type="coiled-coil region" evidence="2">
    <location>
        <begin position="344"/>
        <end position="378"/>
    </location>
</feature>
<keyword evidence="1" id="KW-0802">TPR repeat</keyword>
<reference evidence="4 5" key="1">
    <citation type="submission" date="2014-07" db="EMBL/GenBank/DDBJ databases">
        <title>Draft genome of Clostridium sulfidigenes 113A isolated from sediments associated with methane hydrate from Krishna Godavari basin.</title>
        <authorList>
            <person name="Honkalas V.S."/>
            <person name="Dabir A.P."/>
            <person name="Arora P."/>
            <person name="Dhakephalkar P.K."/>
        </authorList>
    </citation>
    <scope>NUCLEOTIDE SEQUENCE [LARGE SCALE GENOMIC DNA]</scope>
    <source>
        <strain evidence="4 5">113A</strain>
    </source>
</reference>
<dbReference type="Pfam" id="PF00990">
    <property type="entry name" value="GGDEF"/>
    <property type="match status" value="1"/>
</dbReference>
<dbReference type="InterPro" id="IPR043128">
    <property type="entry name" value="Rev_trsase/Diguanyl_cyclase"/>
</dbReference>
<evidence type="ECO:0000313" key="5">
    <source>
        <dbReference type="Proteomes" id="UP000028542"/>
    </source>
</evidence>
<dbReference type="STRING" id="318464.IO99_06945"/>
<dbReference type="SUPFAM" id="SSF55073">
    <property type="entry name" value="Nucleotide cyclase"/>
    <property type="match status" value="1"/>
</dbReference>